<dbReference type="CDD" id="cd02199">
    <property type="entry name" value="YjgF_YER057c_UK114_like_1"/>
    <property type="match status" value="1"/>
</dbReference>
<dbReference type="eggNOG" id="COG0251">
    <property type="taxonomic scope" value="Bacteria"/>
</dbReference>
<dbReference type="OrthoDB" id="9806350at2"/>
<evidence type="ECO:0000259" key="1">
    <source>
        <dbReference type="Pfam" id="PF14588"/>
    </source>
</evidence>
<dbReference type="AlphaFoldDB" id="A3VFD4"/>
<dbReference type="EMBL" id="AAMT01000006">
    <property type="protein sequence ID" value="EAQ13049.1"/>
    <property type="molecule type" value="Genomic_DNA"/>
</dbReference>
<accession>A3VFD4</accession>
<dbReference type="InterPro" id="IPR035959">
    <property type="entry name" value="RutC-like_sf"/>
</dbReference>
<reference evidence="2 3" key="1">
    <citation type="journal article" date="2010" name="J. Bacteriol.">
        <title>Genome sequences of Pelagibaca bermudensis HTCC2601T and Maritimibacter alkaliphilus HTCC2654T, the type strains of two marine Roseobacter genera.</title>
        <authorList>
            <person name="Thrash J.C."/>
            <person name="Cho J.C."/>
            <person name="Ferriera S."/>
            <person name="Johnson J."/>
            <person name="Vergin K.L."/>
            <person name="Giovannoni S.J."/>
        </authorList>
    </citation>
    <scope>NUCLEOTIDE SEQUENCE [LARGE SCALE GENOMIC DNA]</scope>
    <source>
        <strain evidence="2 3">HTCC2654</strain>
    </source>
</reference>
<dbReference type="RefSeq" id="WP_008331574.1">
    <property type="nucleotide sequence ID" value="NZ_CH902578.1"/>
</dbReference>
<dbReference type="PANTHER" id="PTHR43760:SF1">
    <property type="entry name" value="ENDORIBONUCLEASE L-PSP_CHORISMATE MUTASE-LIKE DOMAIN-CONTAINING PROTEIN"/>
    <property type="match status" value="1"/>
</dbReference>
<name>A3VFD4_9RHOB</name>
<dbReference type="Proteomes" id="UP000002931">
    <property type="component" value="Unassembled WGS sequence"/>
</dbReference>
<gene>
    <name evidence="2" type="ORF">RB2654_11143</name>
</gene>
<comment type="caution">
    <text evidence="2">The sequence shown here is derived from an EMBL/GenBank/DDBJ whole genome shotgun (WGS) entry which is preliminary data.</text>
</comment>
<dbReference type="Pfam" id="PF14588">
    <property type="entry name" value="YjgF_endoribonc"/>
    <property type="match status" value="1"/>
</dbReference>
<evidence type="ECO:0000313" key="2">
    <source>
        <dbReference type="EMBL" id="EAQ13049.1"/>
    </source>
</evidence>
<evidence type="ECO:0000313" key="3">
    <source>
        <dbReference type="Proteomes" id="UP000002931"/>
    </source>
</evidence>
<dbReference type="SUPFAM" id="SSF55298">
    <property type="entry name" value="YjgF-like"/>
    <property type="match status" value="1"/>
</dbReference>
<keyword evidence="3" id="KW-1185">Reference proteome</keyword>
<sequence>MTTPEDRLAALGLTLPPPATRPPGVALPFTFVNVRGQRAVFSGHLRHDMTGKIDGLYGRFGETHDTDAGYAAARGVALSVLANMKDELGELSRIAGWVRVFAMVTSTPEITDQHLVANGFSDLIIEVFGPDASRHARSALGVASLPMGFAMEIEGEVLLRG</sequence>
<protein>
    <submittedName>
        <fullName evidence="2">Endoribonuclease L-PSP</fullName>
    </submittedName>
</protein>
<dbReference type="Gene3D" id="3.30.1330.40">
    <property type="entry name" value="RutC-like"/>
    <property type="match status" value="1"/>
</dbReference>
<feature type="domain" description="Endoribonuclease L-PSP/chorismate mutase-like" evidence="1">
    <location>
        <begin position="5"/>
        <end position="145"/>
    </location>
</feature>
<organism evidence="2 3">
    <name type="scientific">Maritimibacter alkaliphilus HTCC2654</name>
    <dbReference type="NCBI Taxonomy" id="314271"/>
    <lineage>
        <taxon>Bacteria</taxon>
        <taxon>Pseudomonadati</taxon>
        <taxon>Pseudomonadota</taxon>
        <taxon>Alphaproteobacteria</taxon>
        <taxon>Rhodobacterales</taxon>
        <taxon>Roseobacteraceae</taxon>
        <taxon>Maritimibacter</taxon>
    </lineage>
</organism>
<dbReference type="PANTHER" id="PTHR43760">
    <property type="entry name" value="ENDORIBONUCLEASE-RELATED"/>
    <property type="match status" value="1"/>
</dbReference>
<proteinExistence type="predicted"/>
<dbReference type="InterPro" id="IPR013813">
    <property type="entry name" value="Endoribo_LPSP/chorism_mut-like"/>
</dbReference>
<dbReference type="HOGENOM" id="CLU_104845_0_0_5"/>
<dbReference type="STRING" id="314271.RB2654_11143"/>